<comment type="subcellular location">
    <subcellularLocation>
        <location evidence="1">Membrane</location>
        <topology evidence="1">Multi-pass membrane protein</topology>
    </subcellularLocation>
    <subcellularLocation>
        <location evidence="6">Mitochondrion inner membrane</location>
        <topology evidence="6">Multi-pass membrane protein</topology>
    </subcellularLocation>
</comment>
<accession>A0A1D8X7M2</accession>
<dbReference type="PANTHER" id="PTHR11432:SF3">
    <property type="entry name" value="NADH-UBIQUINONE OXIDOREDUCTASE CHAIN 1"/>
    <property type="match status" value="1"/>
</dbReference>
<keyword evidence="7" id="KW-0830">Ubiquinone</keyword>
<keyword evidence="7 9" id="KW-0496">Mitochondrion</keyword>
<dbReference type="PANTHER" id="PTHR11432">
    <property type="entry name" value="NADH DEHYDROGENASE SUBUNIT 1"/>
    <property type="match status" value="1"/>
</dbReference>
<dbReference type="InterPro" id="IPR018086">
    <property type="entry name" value="NADH_UbQ_OxRdtase_su1_CS"/>
</dbReference>
<evidence type="ECO:0000256" key="7">
    <source>
        <dbReference type="RuleBase" id="RU000473"/>
    </source>
</evidence>
<dbReference type="PROSITE" id="PS00667">
    <property type="entry name" value="COMPLEX1_ND1_1"/>
    <property type="match status" value="1"/>
</dbReference>
<keyword evidence="4 8" id="KW-1133">Transmembrane helix</keyword>
<keyword evidence="6" id="KW-0520">NAD</keyword>
<comment type="similarity">
    <text evidence="2 6">Belongs to the complex I subunit 1 family.</text>
</comment>
<reference evidence="9" key="2">
    <citation type="submission" date="2016-06" db="EMBL/GenBank/DDBJ databases">
        <authorList>
            <person name="Kjaerup R.B."/>
            <person name="Dalgaard T.S."/>
            <person name="Juul-Madsen H.R."/>
        </authorList>
    </citation>
    <scope>NUCLEOTIDE SEQUENCE</scope>
</reference>
<keyword evidence="3 6" id="KW-0812">Transmembrane</keyword>
<dbReference type="NCBIfam" id="NF004741">
    <property type="entry name" value="PRK06076.1-2"/>
    <property type="match status" value="1"/>
</dbReference>
<sequence length="327" mass="36493">MIFILVTLLKIISLILPLLIAVAYMTLAERKVMAAMQRRKGPNVVGIFGMLQPLADGLKLFVKETVLPSSANTSIFILAPIITFLLALISWCVLPLGEGLVYSDINVGVLYILAMSSLGVYGIIISGWSSNSKYAFLGALRSAAQMVSYEVSIGLILINVLLCSGSLNLTEIVLAQQSIWYVIPLFPIFIMFYISILAETNRAPFDLPEAEAELVAGYNVEYSAMGFALFFLGEYANMILMCSLAVILFLGGWLPPINLVLFYWLPPTIWFGLKTTLLLFGFIWVRSSFPRYRYDQLMRVGWKVFLPLALGWVFFIGGILLSFNWLF</sequence>
<evidence type="ECO:0000256" key="8">
    <source>
        <dbReference type="SAM" id="Phobius"/>
    </source>
</evidence>
<protein>
    <recommendedName>
        <fullName evidence="7">NADH-ubiquinone oxidoreductase chain 1</fullName>
        <ecNumber evidence="7">7.1.1.2</ecNumber>
    </recommendedName>
</protein>
<evidence type="ECO:0000256" key="2">
    <source>
        <dbReference type="ARBA" id="ARBA00010535"/>
    </source>
</evidence>
<evidence type="ECO:0000256" key="6">
    <source>
        <dbReference type="RuleBase" id="RU000471"/>
    </source>
</evidence>
<dbReference type="HAMAP" id="MF_01350">
    <property type="entry name" value="NDH1_NuoH"/>
    <property type="match status" value="1"/>
</dbReference>
<organism evidence="9">
    <name type="scientific">Gelidium sinicola</name>
    <dbReference type="NCBI Taxonomy" id="1911539"/>
    <lineage>
        <taxon>Eukaryota</taxon>
        <taxon>Rhodophyta</taxon>
        <taxon>Florideophyceae</taxon>
        <taxon>Rhodymeniophycidae</taxon>
        <taxon>Gelidiales</taxon>
        <taxon>Gelidiaceae</taxon>
        <taxon>Gelidium</taxon>
    </lineage>
</organism>
<dbReference type="GO" id="GO:0008137">
    <property type="term" value="F:NADH dehydrogenase (ubiquinone) activity"/>
    <property type="evidence" value="ECO:0007669"/>
    <property type="project" value="UniProtKB-EC"/>
</dbReference>
<feature type="transmembrane region" description="Helical" evidence="8">
    <location>
        <begin position="149"/>
        <end position="167"/>
    </location>
</feature>
<feature type="transmembrane region" description="Helical" evidence="8">
    <location>
        <begin position="179"/>
        <end position="198"/>
    </location>
</feature>
<comment type="catalytic activity">
    <reaction evidence="7">
        <text>a ubiquinone + NADH + 5 H(+)(in) = a ubiquinol + NAD(+) + 4 H(+)(out)</text>
        <dbReference type="Rhea" id="RHEA:29091"/>
        <dbReference type="Rhea" id="RHEA-COMP:9565"/>
        <dbReference type="Rhea" id="RHEA-COMP:9566"/>
        <dbReference type="ChEBI" id="CHEBI:15378"/>
        <dbReference type="ChEBI" id="CHEBI:16389"/>
        <dbReference type="ChEBI" id="CHEBI:17976"/>
        <dbReference type="ChEBI" id="CHEBI:57540"/>
        <dbReference type="ChEBI" id="CHEBI:57945"/>
        <dbReference type="EC" id="7.1.1.2"/>
    </reaction>
</comment>
<evidence type="ECO:0000313" key="9">
    <source>
        <dbReference type="EMBL" id="AOX49020.1"/>
    </source>
</evidence>
<feature type="transmembrane region" description="Helical" evidence="8">
    <location>
        <begin position="235"/>
        <end position="255"/>
    </location>
</feature>
<dbReference type="RefSeq" id="YP_009317568.1">
    <property type="nucleotide sequence ID" value="NC_031840.1"/>
</dbReference>
<geneLocation type="mitochondrion" evidence="9"/>
<evidence type="ECO:0000256" key="3">
    <source>
        <dbReference type="ARBA" id="ARBA00022692"/>
    </source>
</evidence>
<evidence type="ECO:0000256" key="4">
    <source>
        <dbReference type="ARBA" id="ARBA00022989"/>
    </source>
</evidence>
<feature type="transmembrane region" description="Helical" evidence="8">
    <location>
        <begin position="74"/>
        <end position="96"/>
    </location>
</feature>
<dbReference type="NCBIfam" id="NF004745">
    <property type="entry name" value="PRK06076.1-6"/>
    <property type="match status" value="1"/>
</dbReference>
<feature type="transmembrane region" description="Helical" evidence="8">
    <location>
        <begin position="108"/>
        <end position="128"/>
    </location>
</feature>
<dbReference type="PROSITE" id="PS00668">
    <property type="entry name" value="COMPLEX1_ND1_2"/>
    <property type="match status" value="1"/>
</dbReference>
<dbReference type="GeneID" id="30214331"/>
<name>A0A1D8X7M2_9FLOR</name>
<dbReference type="Pfam" id="PF00146">
    <property type="entry name" value="NADHdh"/>
    <property type="match status" value="1"/>
</dbReference>
<feature type="transmembrane region" description="Helical" evidence="8">
    <location>
        <begin position="261"/>
        <end position="285"/>
    </location>
</feature>
<feature type="transmembrane region" description="Helical" evidence="8">
    <location>
        <begin position="305"/>
        <end position="326"/>
    </location>
</feature>
<reference evidence="9" key="1">
    <citation type="journal article" date="2016" name="Sci. Rep.">
        <title>Mitogenomes from type specimens, a genotyping tool for morphologically simple species: ten genomes of agar-producing red algae.</title>
        <authorList>
            <person name="Boo G.H."/>
            <person name="Hughey J.R."/>
            <person name="Miller K.A."/>
            <person name="Boo S.M."/>
        </authorList>
    </citation>
    <scope>NUCLEOTIDE SEQUENCE</scope>
</reference>
<gene>
    <name evidence="9" type="primary">nad1</name>
</gene>
<dbReference type="EMBL" id="KX427233">
    <property type="protein sequence ID" value="AOX49020.1"/>
    <property type="molecule type" value="Genomic_DNA"/>
</dbReference>
<evidence type="ECO:0000256" key="1">
    <source>
        <dbReference type="ARBA" id="ARBA00004141"/>
    </source>
</evidence>
<dbReference type="InterPro" id="IPR001694">
    <property type="entry name" value="NADH_UbQ_OxRdtase_su1/FPO"/>
</dbReference>
<dbReference type="GO" id="GO:0003954">
    <property type="term" value="F:NADH dehydrogenase activity"/>
    <property type="evidence" value="ECO:0007669"/>
    <property type="project" value="TreeGrafter"/>
</dbReference>
<evidence type="ECO:0000256" key="5">
    <source>
        <dbReference type="ARBA" id="ARBA00023136"/>
    </source>
</evidence>
<proteinExistence type="inferred from homology"/>
<dbReference type="EC" id="7.1.1.2" evidence="7"/>
<dbReference type="GO" id="GO:0009060">
    <property type="term" value="P:aerobic respiration"/>
    <property type="evidence" value="ECO:0007669"/>
    <property type="project" value="TreeGrafter"/>
</dbReference>
<keyword evidence="5 8" id="KW-0472">Membrane</keyword>
<dbReference type="GO" id="GO:0005743">
    <property type="term" value="C:mitochondrial inner membrane"/>
    <property type="evidence" value="ECO:0007669"/>
    <property type="project" value="UniProtKB-SubCell"/>
</dbReference>
<dbReference type="AlphaFoldDB" id="A0A1D8X7M2"/>